<protein>
    <submittedName>
        <fullName evidence="1">Uncharacterized protein</fullName>
    </submittedName>
</protein>
<dbReference type="EMBL" id="VSFC01000019">
    <property type="protein sequence ID" value="TYA58263.1"/>
    <property type="molecule type" value="Genomic_DNA"/>
</dbReference>
<sequence length="68" mass="7754">MKKKGQVELSCQSKLNQKQVANELLDKTVEDCNKHLASKVAVLECMLELDNLLIKNSLCKKKHLYNNP</sequence>
<gene>
    <name evidence="1" type="ORF">FVF61_03550</name>
</gene>
<proteinExistence type="predicted"/>
<accession>A0A5D0GHA5</accession>
<evidence type="ECO:0000313" key="1">
    <source>
        <dbReference type="EMBL" id="TYA58263.1"/>
    </source>
</evidence>
<comment type="caution">
    <text evidence="1">The sequence shown here is derived from an EMBL/GenBank/DDBJ whole genome shotgun (WGS) entry which is preliminary data.</text>
</comment>
<dbReference type="Proteomes" id="UP000324550">
    <property type="component" value="Unassembled WGS sequence"/>
</dbReference>
<name>A0A5D0GHA5_9FLAO</name>
<keyword evidence="2" id="KW-1185">Reference proteome</keyword>
<organism evidence="1 2">
    <name type="scientific">Formosa maritima</name>
    <dbReference type="NCBI Taxonomy" id="2592046"/>
    <lineage>
        <taxon>Bacteria</taxon>
        <taxon>Pseudomonadati</taxon>
        <taxon>Bacteroidota</taxon>
        <taxon>Flavobacteriia</taxon>
        <taxon>Flavobacteriales</taxon>
        <taxon>Flavobacteriaceae</taxon>
        <taxon>Formosa</taxon>
    </lineage>
</organism>
<dbReference type="RefSeq" id="WP_148453418.1">
    <property type="nucleotide sequence ID" value="NZ_VSFC01000019.1"/>
</dbReference>
<reference evidence="1 2" key="1">
    <citation type="submission" date="2019-08" db="EMBL/GenBank/DDBJ databases">
        <title>Formosa sediminis sp. nov., isolated from marine sediment.</title>
        <authorList>
            <person name="Cao W.R."/>
        </authorList>
    </citation>
    <scope>NUCLEOTIDE SEQUENCE [LARGE SCALE GENOMIC DNA]</scope>
    <source>
        <strain evidence="1 2">1494</strain>
    </source>
</reference>
<evidence type="ECO:0000313" key="2">
    <source>
        <dbReference type="Proteomes" id="UP000324550"/>
    </source>
</evidence>
<dbReference type="AlphaFoldDB" id="A0A5D0GHA5"/>